<evidence type="ECO:0000313" key="21">
    <source>
        <dbReference type="EMBL" id="KHD86650.1"/>
    </source>
</evidence>
<dbReference type="PANTHER" id="PTHR48085:SF5">
    <property type="entry name" value="CADMIUM_ZINC-TRANSPORTING ATPASE HMA4-RELATED"/>
    <property type="match status" value="1"/>
</dbReference>
<dbReference type="FunFam" id="3.40.1110.10:FF:000066">
    <property type="entry name" value="Cadmium-translocating P-type ATPase"/>
    <property type="match status" value="1"/>
</dbReference>
<dbReference type="AlphaFoldDB" id="A0A0A6VEF3"/>
<comment type="catalytic activity">
    <reaction evidence="17">
        <text>Zn(2+)(in) + ATP + H2O = Zn(2+)(out) + ADP + phosphate + H(+)</text>
        <dbReference type="Rhea" id="RHEA:20621"/>
        <dbReference type="ChEBI" id="CHEBI:15377"/>
        <dbReference type="ChEBI" id="CHEBI:15378"/>
        <dbReference type="ChEBI" id="CHEBI:29105"/>
        <dbReference type="ChEBI" id="CHEBI:30616"/>
        <dbReference type="ChEBI" id="CHEBI:43474"/>
        <dbReference type="ChEBI" id="CHEBI:456216"/>
        <dbReference type="EC" id="7.2.2.12"/>
    </reaction>
</comment>
<dbReference type="SFLD" id="SFLDS00003">
    <property type="entry name" value="Haloacid_Dehalogenase"/>
    <property type="match status" value="1"/>
</dbReference>
<organism evidence="21 22">
    <name type="scientific">Heyndrickxia ginsengihumi</name>
    <dbReference type="NCBI Taxonomy" id="363870"/>
    <lineage>
        <taxon>Bacteria</taxon>
        <taxon>Bacillati</taxon>
        <taxon>Bacillota</taxon>
        <taxon>Bacilli</taxon>
        <taxon>Bacillales</taxon>
        <taxon>Bacillaceae</taxon>
        <taxon>Heyndrickxia</taxon>
    </lineage>
</organism>
<evidence type="ECO:0000256" key="19">
    <source>
        <dbReference type="RuleBase" id="RU362081"/>
    </source>
</evidence>
<keyword evidence="10" id="KW-0862">Zinc</keyword>
<dbReference type="InterPro" id="IPR023298">
    <property type="entry name" value="ATPase_P-typ_TM_dom_sf"/>
</dbReference>
<dbReference type="SUPFAM" id="SSF55008">
    <property type="entry name" value="HMA, heavy metal-associated domain"/>
    <property type="match status" value="2"/>
</dbReference>
<dbReference type="InterPro" id="IPR023299">
    <property type="entry name" value="ATPase_P-typ_cyto_dom_N"/>
</dbReference>
<dbReference type="GO" id="GO:0016887">
    <property type="term" value="F:ATP hydrolysis activity"/>
    <property type="evidence" value="ECO:0007669"/>
    <property type="project" value="InterPro"/>
</dbReference>
<evidence type="ECO:0000256" key="2">
    <source>
        <dbReference type="ARBA" id="ARBA00006024"/>
    </source>
</evidence>
<evidence type="ECO:0000256" key="7">
    <source>
        <dbReference type="ARBA" id="ARBA00022692"/>
    </source>
</evidence>
<dbReference type="GO" id="GO:0016463">
    <property type="term" value="F:P-type zinc transporter activity"/>
    <property type="evidence" value="ECO:0007669"/>
    <property type="project" value="UniProtKB-EC"/>
</dbReference>
<dbReference type="Proteomes" id="UP000030588">
    <property type="component" value="Unassembled WGS sequence"/>
</dbReference>
<evidence type="ECO:0000256" key="4">
    <source>
        <dbReference type="ARBA" id="ARBA00022475"/>
    </source>
</evidence>
<feature type="transmembrane region" description="Helical" evidence="19">
    <location>
        <begin position="440"/>
        <end position="465"/>
    </location>
</feature>
<dbReference type="SUPFAM" id="SSF56784">
    <property type="entry name" value="HAD-like"/>
    <property type="match status" value="1"/>
</dbReference>
<evidence type="ECO:0000256" key="12">
    <source>
        <dbReference type="ARBA" id="ARBA00022842"/>
    </source>
</evidence>
<proteinExistence type="inferred from homology"/>
<dbReference type="Pfam" id="PF00403">
    <property type="entry name" value="HMA"/>
    <property type="match status" value="2"/>
</dbReference>
<keyword evidence="12" id="KW-0460">Magnesium</keyword>
<dbReference type="InterPro" id="IPR036412">
    <property type="entry name" value="HAD-like_sf"/>
</dbReference>
<dbReference type="InterPro" id="IPR036163">
    <property type="entry name" value="HMA_dom_sf"/>
</dbReference>
<gene>
    <name evidence="21" type="ORF">NG54_02195</name>
</gene>
<sequence>MQYGYKQFNKKEFLLEGLDCANCAAKIEHGIREIDGVLSCSVNYMTKTLTLETEEDFLSDVITDSKQLIKHIEPHVDVIDKQNQKAGPLTFNLQGLDCASCAAKLEKAVGLLANVKSSSVDFTSQKLLVEPTDSSEQSLMDDIMEAVKRVEPDVHVQLESHETDHDYSHRNGHNHGNIHMKRLITRLIIGVLIAMIAFFATPPFPVELSLFVIAYLIIGGDIVYRAFTNMIRGQLFDEHFLMAIATIGAFAVRQYPEGIAVMLFYQIGELFQSIAVNRSRKSIQALMDIRPDNAHLKIGNETKKVSPEEVNVGSTILVKPGEKIPLDGKVMTGTSMVDTSALTGESMPKEIEAGSEVLAGYVNTNGLLTIEVTKRYGESTVAKILDLVQNASSRKAQTEHFITKFARYYTPVVVITAAVLAFIPPLVMQGAHFSDWIYRALVFLVISCPCALVVSIPLGFFAGIGGASKKGILIKGSNYLEALNAVKYIVFDKTGTLTKGVFNVTSINPVDDMTKDQLLEYAAHAEAYSNHPIALSVCRAYGKNIDVQHIRDYQEIPGHGIQVTVDNRRILAGNAKLMKKEQISFKEPNVIGTVLYIAIDHVFSGYIVISDEVKEDSAKAIRTLKALGIKKTMMLTGDSKEVAAAVGSKLGLDEVYAELLPDQKVEKLEQLDGQKAAKEKLVFVGDGINDTPVLARADIGIAMGGLGSDAAIEAADIVLMTDEPSKIAIAIKMAKRTRNIVWQNIIFALGIKLIFLLLGAFGIATMWEAVFSDVGVTLIAVFNAMRVLHTKNL</sequence>
<evidence type="ECO:0000256" key="8">
    <source>
        <dbReference type="ARBA" id="ARBA00022723"/>
    </source>
</evidence>
<dbReference type="Gene3D" id="3.40.50.1000">
    <property type="entry name" value="HAD superfamily/HAD-like"/>
    <property type="match status" value="1"/>
</dbReference>
<dbReference type="PROSITE" id="PS50846">
    <property type="entry name" value="HMA_2"/>
    <property type="match status" value="2"/>
</dbReference>
<accession>A0A0A6VEF3</accession>
<comment type="caution">
    <text evidence="21">The sequence shown here is derived from an EMBL/GenBank/DDBJ whole genome shotgun (WGS) entry which is preliminary data.</text>
</comment>
<keyword evidence="14 19" id="KW-1133">Transmembrane helix</keyword>
<dbReference type="PROSITE" id="PS00154">
    <property type="entry name" value="ATPASE_E1_E2"/>
    <property type="match status" value="1"/>
</dbReference>
<evidence type="ECO:0000256" key="13">
    <source>
        <dbReference type="ARBA" id="ARBA00022967"/>
    </source>
</evidence>
<name>A0A0A6VEF3_9BACI</name>
<dbReference type="PROSITE" id="PS01047">
    <property type="entry name" value="HMA_1"/>
    <property type="match status" value="2"/>
</dbReference>
<dbReference type="STRING" id="363870.NG54_02195"/>
<comment type="subcellular location">
    <subcellularLocation>
        <location evidence="1">Cell membrane</location>
        <topology evidence="1">Multi-pass membrane protein</topology>
    </subcellularLocation>
</comment>
<evidence type="ECO:0000256" key="6">
    <source>
        <dbReference type="ARBA" id="ARBA00022553"/>
    </source>
</evidence>
<feature type="transmembrane region" description="Helical" evidence="19">
    <location>
        <begin position="183"/>
        <end position="202"/>
    </location>
</feature>
<dbReference type="InterPro" id="IPR006121">
    <property type="entry name" value="HMA_dom"/>
</dbReference>
<dbReference type="OrthoDB" id="9813266at2"/>
<dbReference type="InterPro" id="IPR023214">
    <property type="entry name" value="HAD_sf"/>
</dbReference>
<evidence type="ECO:0000256" key="15">
    <source>
        <dbReference type="ARBA" id="ARBA00023065"/>
    </source>
</evidence>
<feature type="domain" description="HMA" evidence="20">
    <location>
        <begin position="87"/>
        <end position="155"/>
    </location>
</feature>
<dbReference type="SUPFAM" id="SSF81653">
    <property type="entry name" value="Calcium ATPase, transduction domain A"/>
    <property type="match status" value="1"/>
</dbReference>
<dbReference type="Pfam" id="PF00122">
    <property type="entry name" value="E1-E2_ATPase"/>
    <property type="match status" value="1"/>
</dbReference>
<keyword evidence="15" id="KW-0406">Ion transport</keyword>
<dbReference type="InterPro" id="IPR001757">
    <property type="entry name" value="P_typ_ATPase"/>
</dbReference>
<dbReference type="PRINTS" id="PR00941">
    <property type="entry name" value="CDATPASE"/>
</dbReference>
<feature type="transmembrane region" description="Helical" evidence="19">
    <location>
        <begin position="208"/>
        <end position="227"/>
    </location>
</feature>
<keyword evidence="13" id="KW-1278">Translocase</keyword>
<evidence type="ECO:0000256" key="11">
    <source>
        <dbReference type="ARBA" id="ARBA00022840"/>
    </source>
</evidence>
<dbReference type="SFLD" id="SFLDF00027">
    <property type="entry name" value="p-type_atpase"/>
    <property type="match status" value="1"/>
</dbReference>
<dbReference type="NCBIfam" id="TIGR01525">
    <property type="entry name" value="ATPase-IB_hvy"/>
    <property type="match status" value="1"/>
</dbReference>
<dbReference type="PRINTS" id="PR00119">
    <property type="entry name" value="CATATPASE"/>
</dbReference>
<evidence type="ECO:0000259" key="20">
    <source>
        <dbReference type="PROSITE" id="PS50846"/>
    </source>
</evidence>
<keyword evidence="4 19" id="KW-1003">Cell membrane</keyword>
<dbReference type="SUPFAM" id="SSF81665">
    <property type="entry name" value="Calcium ATPase, transmembrane domain M"/>
    <property type="match status" value="1"/>
</dbReference>
<dbReference type="Gene3D" id="2.70.150.10">
    <property type="entry name" value="Calcium-transporting ATPase, cytoplasmic transduction domain A"/>
    <property type="match status" value="1"/>
</dbReference>
<keyword evidence="9 19" id="KW-0547">Nucleotide-binding</keyword>
<dbReference type="InterPro" id="IPR051014">
    <property type="entry name" value="Cation_Transport_ATPase_IB"/>
</dbReference>
<keyword evidence="11 19" id="KW-0067">ATP-binding</keyword>
<dbReference type="NCBIfam" id="TIGR01494">
    <property type="entry name" value="ATPase_P-type"/>
    <property type="match status" value="1"/>
</dbReference>
<evidence type="ECO:0000256" key="16">
    <source>
        <dbReference type="ARBA" id="ARBA00023136"/>
    </source>
</evidence>
<keyword evidence="16 19" id="KW-0472">Membrane</keyword>
<keyword evidence="7 19" id="KW-0812">Transmembrane</keyword>
<evidence type="ECO:0000256" key="10">
    <source>
        <dbReference type="ARBA" id="ARBA00022833"/>
    </source>
</evidence>
<dbReference type="GO" id="GO:0046872">
    <property type="term" value="F:metal ion binding"/>
    <property type="evidence" value="ECO:0007669"/>
    <property type="project" value="UniProtKB-KW"/>
</dbReference>
<evidence type="ECO:0000313" key="22">
    <source>
        <dbReference type="Proteomes" id="UP000030588"/>
    </source>
</evidence>
<comment type="catalytic activity">
    <reaction evidence="18">
        <text>Cd(2+)(in) + ATP + H2O = Cd(2+)(out) + ADP + phosphate + H(+)</text>
        <dbReference type="Rhea" id="RHEA:12132"/>
        <dbReference type="ChEBI" id="CHEBI:15377"/>
        <dbReference type="ChEBI" id="CHEBI:15378"/>
        <dbReference type="ChEBI" id="CHEBI:30616"/>
        <dbReference type="ChEBI" id="CHEBI:43474"/>
        <dbReference type="ChEBI" id="CHEBI:48775"/>
        <dbReference type="ChEBI" id="CHEBI:456216"/>
        <dbReference type="EC" id="7.2.2.21"/>
    </reaction>
</comment>
<dbReference type="RefSeq" id="WP_035352862.1">
    <property type="nucleotide sequence ID" value="NZ_JRUN01000003.1"/>
</dbReference>
<protein>
    <submittedName>
        <fullName evidence="21">Cadmium transporter</fullName>
    </submittedName>
</protein>
<dbReference type="CDD" id="cd00371">
    <property type="entry name" value="HMA"/>
    <property type="match status" value="2"/>
</dbReference>
<dbReference type="InterPro" id="IPR059000">
    <property type="entry name" value="ATPase_P-type_domA"/>
</dbReference>
<keyword evidence="3" id="KW-0813">Transport</keyword>
<dbReference type="GO" id="GO:0005886">
    <property type="term" value="C:plasma membrane"/>
    <property type="evidence" value="ECO:0007669"/>
    <property type="project" value="UniProtKB-SubCell"/>
</dbReference>
<dbReference type="GO" id="GO:0008551">
    <property type="term" value="F:P-type cadmium transporter activity"/>
    <property type="evidence" value="ECO:0007669"/>
    <property type="project" value="UniProtKB-EC"/>
</dbReference>
<keyword evidence="5" id="KW-0104">Cadmium</keyword>
<evidence type="ECO:0000256" key="17">
    <source>
        <dbReference type="ARBA" id="ARBA00047308"/>
    </source>
</evidence>
<dbReference type="GO" id="GO:0005524">
    <property type="term" value="F:ATP binding"/>
    <property type="evidence" value="ECO:0007669"/>
    <property type="project" value="UniProtKB-UniRule"/>
</dbReference>
<dbReference type="InterPro" id="IPR044492">
    <property type="entry name" value="P_typ_ATPase_HD_dom"/>
</dbReference>
<evidence type="ECO:0000256" key="3">
    <source>
        <dbReference type="ARBA" id="ARBA00022448"/>
    </source>
</evidence>
<comment type="similarity">
    <text evidence="2 19">Belongs to the cation transport ATPase (P-type) (TC 3.A.3) family. Type IB subfamily.</text>
</comment>
<evidence type="ECO:0000256" key="14">
    <source>
        <dbReference type="ARBA" id="ARBA00022989"/>
    </source>
</evidence>
<dbReference type="Gene3D" id="3.40.1110.10">
    <property type="entry name" value="Calcium-transporting ATPase, cytoplasmic domain N"/>
    <property type="match status" value="1"/>
</dbReference>
<dbReference type="InterPro" id="IPR027256">
    <property type="entry name" value="P-typ_ATPase_IB"/>
</dbReference>
<dbReference type="Pfam" id="PF00702">
    <property type="entry name" value="Hydrolase"/>
    <property type="match status" value="1"/>
</dbReference>
<reference evidence="21 22" key="1">
    <citation type="submission" date="2014-10" db="EMBL/GenBank/DDBJ databases">
        <title>Draft genome of phytase producing Bacillus ginsengihumi strain M2.11.</title>
        <authorList>
            <person name="Toymentseva A."/>
            <person name="Boulygina E.A."/>
            <person name="Kazakov S.V."/>
            <person name="Kayumov I."/>
            <person name="Suleimanova A.D."/>
            <person name="Mardanova A.M."/>
            <person name="Maria S.N."/>
            <person name="Sergey M.Y."/>
            <person name="Sharipova M.R."/>
        </authorList>
    </citation>
    <scope>NUCLEOTIDE SEQUENCE [LARGE SCALE GENOMIC DNA]</scope>
    <source>
        <strain evidence="21 22">M2.11</strain>
    </source>
</reference>
<feature type="domain" description="HMA" evidence="20">
    <location>
        <begin position="9"/>
        <end position="77"/>
    </location>
</feature>
<keyword evidence="6" id="KW-0597">Phosphoprotein</keyword>
<dbReference type="Gene3D" id="3.30.70.100">
    <property type="match status" value="2"/>
</dbReference>
<dbReference type="InterPro" id="IPR008250">
    <property type="entry name" value="ATPase_P-typ_transduc_dom_A_sf"/>
</dbReference>
<dbReference type="SFLD" id="SFLDG00002">
    <property type="entry name" value="C1.7:_P-type_atpase_like"/>
    <property type="match status" value="1"/>
</dbReference>
<dbReference type="PANTHER" id="PTHR48085">
    <property type="entry name" value="CADMIUM/ZINC-TRANSPORTING ATPASE HMA2-RELATED"/>
    <property type="match status" value="1"/>
</dbReference>
<keyword evidence="8 19" id="KW-0479">Metal-binding</keyword>
<feature type="transmembrane region" description="Helical" evidence="19">
    <location>
        <begin position="741"/>
        <end position="763"/>
    </location>
</feature>
<dbReference type="InterPro" id="IPR017969">
    <property type="entry name" value="Heavy-metal-associated_CS"/>
</dbReference>
<dbReference type="NCBIfam" id="TIGR01512">
    <property type="entry name" value="ATPase-IB2_Cd"/>
    <property type="match status" value="1"/>
</dbReference>
<dbReference type="EMBL" id="JRUN01000003">
    <property type="protein sequence ID" value="KHD86650.1"/>
    <property type="molecule type" value="Genomic_DNA"/>
</dbReference>
<evidence type="ECO:0000256" key="5">
    <source>
        <dbReference type="ARBA" id="ARBA00022539"/>
    </source>
</evidence>
<dbReference type="FunFam" id="2.70.150.10:FF:000002">
    <property type="entry name" value="Copper-transporting ATPase 1, putative"/>
    <property type="match status" value="1"/>
</dbReference>
<evidence type="ECO:0000256" key="9">
    <source>
        <dbReference type="ARBA" id="ARBA00022741"/>
    </source>
</evidence>
<dbReference type="CDD" id="cd07548">
    <property type="entry name" value="P-type_ATPase-Cd_Zn_Co_like"/>
    <property type="match status" value="1"/>
</dbReference>
<evidence type="ECO:0000256" key="1">
    <source>
        <dbReference type="ARBA" id="ARBA00004651"/>
    </source>
</evidence>
<feature type="transmembrane region" description="Helical" evidence="19">
    <location>
        <begin position="408"/>
        <end position="428"/>
    </location>
</feature>
<evidence type="ECO:0000256" key="18">
    <source>
        <dbReference type="ARBA" id="ARBA00049338"/>
    </source>
</evidence>
<dbReference type="InterPro" id="IPR018303">
    <property type="entry name" value="ATPase_P-typ_P_site"/>
</dbReference>